<evidence type="ECO:0000313" key="2">
    <source>
        <dbReference type="Proteomes" id="UP000250266"/>
    </source>
</evidence>
<dbReference type="EMBL" id="KV744951">
    <property type="protein sequence ID" value="OCK80657.1"/>
    <property type="molecule type" value="Genomic_DNA"/>
</dbReference>
<sequence length="171" mass="18945">MGTTALGAGVRLKDFCLFMPLSPPRKVQNLVSSTALLLPTRATSPAAFDFPLWQKQERHYPLLLTSYKSWTTPQKLLSAGREIPTDSSTVENEELKRGSWMTFQILNKKFCFCGIETPFSKGGQELEDLANEAIKITNELLNMFKFTSMANATKRKATAKPSNQAKAGLGP</sequence>
<dbReference type="AlphaFoldDB" id="A0A8E2JFN8"/>
<organism evidence="1 2">
    <name type="scientific">Lepidopterella palustris CBS 459.81</name>
    <dbReference type="NCBI Taxonomy" id="1314670"/>
    <lineage>
        <taxon>Eukaryota</taxon>
        <taxon>Fungi</taxon>
        <taxon>Dikarya</taxon>
        <taxon>Ascomycota</taxon>
        <taxon>Pezizomycotina</taxon>
        <taxon>Dothideomycetes</taxon>
        <taxon>Pleosporomycetidae</taxon>
        <taxon>Mytilinidiales</taxon>
        <taxon>Argynnaceae</taxon>
        <taxon>Lepidopterella</taxon>
    </lineage>
</organism>
<dbReference type="Proteomes" id="UP000250266">
    <property type="component" value="Unassembled WGS sequence"/>
</dbReference>
<proteinExistence type="predicted"/>
<accession>A0A8E2JFN8</accession>
<evidence type="ECO:0000313" key="1">
    <source>
        <dbReference type="EMBL" id="OCK80657.1"/>
    </source>
</evidence>
<name>A0A8E2JFN8_9PEZI</name>
<reference evidence="1 2" key="1">
    <citation type="journal article" date="2016" name="Nat. Commun.">
        <title>Ectomycorrhizal ecology is imprinted in the genome of the dominant symbiotic fungus Cenococcum geophilum.</title>
        <authorList>
            <consortium name="DOE Joint Genome Institute"/>
            <person name="Peter M."/>
            <person name="Kohler A."/>
            <person name="Ohm R.A."/>
            <person name="Kuo A."/>
            <person name="Krutzmann J."/>
            <person name="Morin E."/>
            <person name="Arend M."/>
            <person name="Barry K.W."/>
            <person name="Binder M."/>
            <person name="Choi C."/>
            <person name="Clum A."/>
            <person name="Copeland A."/>
            <person name="Grisel N."/>
            <person name="Haridas S."/>
            <person name="Kipfer T."/>
            <person name="LaButti K."/>
            <person name="Lindquist E."/>
            <person name="Lipzen A."/>
            <person name="Maire R."/>
            <person name="Meier B."/>
            <person name="Mihaltcheva S."/>
            <person name="Molinier V."/>
            <person name="Murat C."/>
            <person name="Poggeler S."/>
            <person name="Quandt C.A."/>
            <person name="Sperisen C."/>
            <person name="Tritt A."/>
            <person name="Tisserant E."/>
            <person name="Crous P.W."/>
            <person name="Henrissat B."/>
            <person name="Nehls U."/>
            <person name="Egli S."/>
            <person name="Spatafora J.W."/>
            <person name="Grigoriev I.V."/>
            <person name="Martin F.M."/>
        </authorList>
    </citation>
    <scope>NUCLEOTIDE SEQUENCE [LARGE SCALE GENOMIC DNA]</scope>
    <source>
        <strain evidence="1 2">CBS 459.81</strain>
    </source>
</reference>
<gene>
    <name evidence="1" type="ORF">K432DRAFT_392878</name>
</gene>
<protein>
    <submittedName>
        <fullName evidence="1">Uncharacterized protein</fullName>
    </submittedName>
</protein>
<keyword evidence="2" id="KW-1185">Reference proteome</keyword>